<organism evidence="2 3">
    <name type="scientific">Stylosanthes scabra</name>
    <dbReference type="NCBI Taxonomy" id="79078"/>
    <lineage>
        <taxon>Eukaryota</taxon>
        <taxon>Viridiplantae</taxon>
        <taxon>Streptophyta</taxon>
        <taxon>Embryophyta</taxon>
        <taxon>Tracheophyta</taxon>
        <taxon>Spermatophyta</taxon>
        <taxon>Magnoliopsida</taxon>
        <taxon>eudicotyledons</taxon>
        <taxon>Gunneridae</taxon>
        <taxon>Pentapetalae</taxon>
        <taxon>rosids</taxon>
        <taxon>fabids</taxon>
        <taxon>Fabales</taxon>
        <taxon>Fabaceae</taxon>
        <taxon>Papilionoideae</taxon>
        <taxon>50 kb inversion clade</taxon>
        <taxon>dalbergioids sensu lato</taxon>
        <taxon>Dalbergieae</taxon>
        <taxon>Pterocarpus clade</taxon>
        <taxon>Stylosanthes</taxon>
    </lineage>
</organism>
<evidence type="ECO:0000313" key="3">
    <source>
        <dbReference type="Proteomes" id="UP001341840"/>
    </source>
</evidence>
<dbReference type="EMBL" id="JASCZI010241951">
    <property type="protein sequence ID" value="MED6208604.1"/>
    <property type="molecule type" value="Genomic_DNA"/>
</dbReference>
<name>A0ABU6YH36_9FABA</name>
<feature type="region of interest" description="Disordered" evidence="1">
    <location>
        <begin position="88"/>
        <end position="130"/>
    </location>
</feature>
<protein>
    <submittedName>
        <fullName evidence="2">Uncharacterized protein</fullName>
    </submittedName>
</protein>
<feature type="compositionally biased region" description="Low complexity" evidence="1">
    <location>
        <begin position="113"/>
        <end position="130"/>
    </location>
</feature>
<keyword evidence="3" id="KW-1185">Reference proteome</keyword>
<accession>A0ABU6YH36</accession>
<comment type="caution">
    <text evidence="2">The sequence shown here is derived from an EMBL/GenBank/DDBJ whole genome shotgun (WGS) entry which is preliminary data.</text>
</comment>
<dbReference type="InterPro" id="IPR036628">
    <property type="entry name" value="Clp_N_dom_sf"/>
</dbReference>
<dbReference type="PANTHER" id="PTHR43572">
    <property type="entry name" value="CHAPERONE PROTEIN CLPD, CHLOROPLASTIC"/>
    <property type="match status" value="1"/>
</dbReference>
<dbReference type="InterPro" id="IPR051650">
    <property type="entry name" value="SL_signaling_regulator"/>
</dbReference>
<reference evidence="2 3" key="1">
    <citation type="journal article" date="2023" name="Plants (Basel)">
        <title>Bridging the Gap: Combining Genomics and Transcriptomics Approaches to Understand Stylosanthes scabra, an Orphan Legume from the Brazilian Caatinga.</title>
        <authorList>
            <person name="Ferreira-Neto J.R.C."/>
            <person name="da Silva M.D."/>
            <person name="Binneck E."/>
            <person name="de Melo N.F."/>
            <person name="da Silva R.H."/>
            <person name="de Melo A.L.T.M."/>
            <person name="Pandolfi V."/>
            <person name="Bustamante F.O."/>
            <person name="Brasileiro-Vidal A.C."/>
            <person name="Benko-Iseppon A.M."/>
        </authorList>
    </citation>
    <scope>NUCLEOTIDE SEQUENCE [LARGE SCALE GENOMIC DNA]</scope>
    <source>
        <tissue evidence="2">Leaves</tissue>
    </source>
</reference>
<evidence type="ECO:0000256" key="1">
    <source>
        <dbReference type="SAM" id="MobiDB-lite"/>
    </source>
</evidence>
<feature type="compositionally biased region" description="Polar residues" evidence="1">
    <location>
        <begin position="88"/>
        <end position="105"/>
    </location>
</feature>
<proteinExistence type="predicted"/>
<evidence type="ECO:0000313" key="2">
    <source>
        <dbReference type="EMBL" id="MED6208604.1"/>
    </source>
</evidence>
<gene>
    <name evidence="2" type="ORF">PIB30_046865</name>
</gene>
<dbReference type="PANTHER" id="PTHR43572:SF13">
    <property type="entry name" value="PROTEIN SUPPRESSOR OF MAX2 1"/>
    <property type="match status" value="1"/>
</dbReference>
<dbReference type="Gene3D" id="1.10.1780.10">
    <property type="entry name" value="Clp, N-terminal domain"/>
    <property type="match status" value="1"/>
</dbReference>
<sequence length="130" mass="14445">MDLMGYSGSPNTLDLRIEAAVRTLKRQVSSTIPMARQRRYMWQPRILLTLPSGFLHQACIKSHPNSSHPLHCRALNLCFSVTLERLPTSQSTNLSSEPTISNALTDTHRRTSVEATRSSSISSSYPSSTT</sequence>
<dbReference type="Proteomes" id="UP001341840">
    <property type="component" value="Unassembled WGS sequence"/>
</dbReference>